<gene>
    <name evidence="2" type="ORF">Vbra_16270</name>
</gene>
<dbReference type="EMBL" id="CDMY01000506">
    <property type="protein sequence ID" value="CEM18677.1"/>
    <property type="molecule type" value="Genomic_DNA"/>
</dbReference>
<evidence type="ECO:0000313" key="3">
    <source>
        <dbReference type="Proteomes" id="UP000041254"/>
    </source>
</evidence>
<proteinExistence type="predicted"/>
<organism evidence="2 3">
    <name type="scientific">Vitrella brassicaformis (strain CCMP3155)</name>
    <dbReference type="NCBI Taxonomy" id="1169540"/>
    <lineage>
        <taxon>Eukaryota</taxon>
        <taxon>Sar</taxon>
        <taxon>Alveolata</taxon>
        <taxon>Colpodellida</taxon>
        <taxon>Vitrellaceae</taxon>
        <taxon>Vitrella</taxon>
    </lineage>
</organism>
<evidence type="ECO:0000256" key="1">
    <source>
        <dbReference type="SAM" id="MobiDB-lite"/>
    </source>
</evidence>
<keyword evidence="3" id="KW-1185">Reference proteome</keyword>
<name>A0A0G4FVR6_VITBC</name>
<feature type="region of interest" description="Disordered" evidence="1">
    <location>
        <begin position="121"/>
        <end position="141"/>
    </location>
</feature>
<protein>
    <submittedName>
        <fullName evidence="2">Uncharacterized protein</fullName>
    </submittedName>
</protein>
<dbReference type="Proteomes" id="UP000041254">
    <property type="component" value="Unassembled WGS sequence"/>
</dbReference>
<dbReference type="AlphaFoldDB" id="A0A0G4FVR6"/>
<dbReference type="InParanoid" id="A0A0G4FVR6"/>
<accession>A0A0G4FVR6</accession>
<sequence length="411" mass="45103">MWVPSEDEVQAVASALVNHTRQHWNSRSLFNIDKKAIRADPDAPLLAARPRGSVRAPKPVPAALDVPLNPLAELFGLECAAIFEYAGFSKLQKEDGGRGRAAQMEIGREGYVIYHAAPPADASQPATTQHEQPPATAAKKTGRALNDLSCAAHVVRRGGVRLPLPYEYTPGSGSLMRLEMCLHCDTYYWSDDRKRHPCRKAEEESREAPVAQAAASAAAAASLPQPCRKRFKANAPLAQQHGPVSVCGEPWRRLLQSFPIRRRPPYELSHLEVMVLEESEIETIQLVSRPADPPCNPCASGESCEHYGVIVTLVDRGIKIRYGNEGWLIHKGKGYGYMKGDTIVTSKVGLAQERWNFSPQKHQAIRGVTVGDLKKVGGLVYDFDTDNCRHAGKRMIAKAIRSCDAAMNESG</sequence>
<evidence type="ECO:0000313" key="2">
    <source>
        <dbReference type="EMBL" id="CEM18677.1"/>
    </source>
</evidence>
<dbReference type="VEuPathDB" id="CryptoDB:Vbra_16270"/>
<reference evidence="2 3" key="1">
    <citation type="submission" date="2014-11" db="EMBL/GenBank/DDBJ databases">
        <authorList>
            <person name="Zhu J."/>
            <person name="Qi W."/>
            <person name="Song R."/>
        </authorList>
    </citation>
    <scope>NUCLEOTIDE SEQUENCE [LARGE SCALE GENOMIC DNA]</scope>
</reference>